<dbReference type="AlphaFoldDB" id="A0A1Y1UNN6"/>
<reference evidence="2 3" key="1">
    <citation type="submission" date="2017-03" db="EMBL/GenBank/DDBJ databases">
        <title>Widespread Adenine N6-methylation of Active Genes in Fungi.</title>
        <authorList>
            <consortium name="DOE Joint Genome Institute"/>
            <person name="Mondo S.J."/>
            <person name="Dannebaum R.O."/>
            <person name="Kuo R.C."/>
            <person name="Louie K.B."/>
            <person name="Bewick A.J."/>
            <person name="Labutti K."/>
            <person name="Haridas S."/>
            <person name="Kuo A."/>
            <person name="Salamov A."/>
            <person name="Ahrendt S.R."/>
            <person name="Lau R."/>
            <person name="Bowen B.P."/>
            <person name="Lipzen A."/>
            <person name="Sullivan W."/>
            <person name="Andreopoulos W.B."/>
            <person name="Clum A."/>
            <person name="Lindquist E."/>
            <person name="Daum C."/>
            <person name="Northen T.R."/>
            <person name="Ramamoorthy G."/>
            <person name="Schmitz R.J."/>
            <person name="Gryganskyi A."/>
            <person name="Culley D."/>
            <person name="Magnuson J."/>
            <person name="James T.Y."/>
            <person name="O'Malley M.A."/>
            <person name="Stajich J.E."/>
            <person name="Spatafora J.W."/>
            <person name="Visel A."/>
            <person name="Grigoriev I.V."/>
        </authorList>
    </citation>
    <scope>NUCLEOTIDE SEQUENCE [LARGE SCALE GENOMIC DNA]</scope>
    <source>
        <strain evidence="2 3">NRRL Y-17943</strain>
    </source>
</reference>
<proteinExistence type="predicted"/>
<gene>
    <name evidence="2" type="ORF">BD324DRAFT_225131</name>
</gene>
<feature type="region of interest" description="Disordered" evidence="1">
    <location>
        <begin position="64"/>
        <end position="118"/>
    </location>
</feature>
<accession>A0A1Y1UNN6</accession>
<dbReference type="InParanoid" id="A0A1Y1UNN6"/>
<comment type="caution">
    <text evidence="2">The sequence shown here is derived from an EMBL/GenBank/DDBJ whole genome shotgun (WGS) entry which is preliminary data.</text>
</comment>
<sequence>MIPSQAFQRLSQGPIFGHSTAVFPSGGVNCGESNYTLWWKLEYVQDVPNSRRSLLSRFSDPFNKWTGQSHPVIPPAWPESPPVRRDGSPSYSAQVESPSSPVDDDSKSSSAVDGPTMTTVLPSSVPTTLLGLNSSAVQFDTSAMPSAVKTCGGIRSFSCESCSQRGNL</sequence>
<name>A0A1Y1UNN6_9TREE</name>
<organism evidence="2 3">
    <name type="scientific">Kockovaella imperatae</name>
    <dbReference type="NCBI Taxonomy" id="4999"/>
    <lineage>
        <taxon>Eukaryota</taxon>
        <taxon>Fungi</taxon>
        <taxon>Dikarya</taxon>
        <taxon>Basidiomycota</taxon>
        <taxon>Agaricomycotina</taxon>
        <taxon>Tremellomycetes</taxon>
        <taxon>Tremellales</taxon>
        <taxon>Cuniculitremaceae</taxon>
        <taxon>Kockovaella</taxon>
    </lineage>
</organism>
<dbReference type="Proteomes" id="UP000193218">
    <property type="component" value="Unassembled WGS sequence"/>
</dbReference>
<dbReference type="RefSeq" id="XP_021873438.1">
    <property type="nucleotide sequence ID" value="XM_022012223.1"/>
</dbReference>
<evidence type="ECO:0000256" key="1">
    <source>
        <dbReference type="SAM" id="MobiDB-lite"/>
    </source>
</evidence>
<protein>
    <submittedName>
        <fullName evidence="2">Uncharacterized protein</fullName>
    </submittedName>
</protein>
<dbReference type="GeneID" id="33554031"/>
<evidence type="ECO:0000313" key="3">
    <source>
        <dbReference type="Proteomes" id="UP000193218"/>
    </source>
</evidence>
<evidence type="ECO:0000313" key="2">
    <source>
        <dbReference type="EMBL" id="ORX39653.1"/>
    </source>
</evidence>
<keyword evidence="3" id="KW-1185">Reference proteome</keyword>
<feature type="compositionally biased region" description="Pro residues" evidence="1">
    <location>
        <begin position="72"/>
        <end position="81"/>
    </location>
</feature>
<dbReference type="EMBL" id="NBSH01000002">
    <property type="protein sequence ID" value="ORX39653.1"/>
    <property type="molecule type" value="Genomic_DNA"/>
</dbReference>